<evidence type="ECO:0000256" key="1">
    <source>
        <dbReference type="ARBA" id="ARBA00022737"/>
    </source>
</evidence>
<evidence type="ECO:0000256" key="4">
    <source>
        <dbReference type="SAM" id="MobiDB-lite"/>
    </source>
</evidence>
<feature type="region of interest" description="Disordered" evidence="4">
    <location>
        <begin position="1"/>
        <end position="20"/>
    </location>
</feature>
<keyword evidence="2 3" id="KW-0040">ANK repeat</keyword>
<dbReference type="OrthoDB" id="341259at2759"/>
<proteinExistence type="predicted"/>
<feature type="repeat" description="ANK" evidence="3">
    <location>
        <begin position="120"/>
        <end position="152"/>
    </location>
</feature>
<keyword evidence="1" id="KW-0677">Repeat</keyword>
<accession>A0A8K0RR59</accession>
<dbReference type="Gene3D" id="1.25.40.20">
    <property type="entry name" value="Ankyrin repeat-containing domain"/>
    <property type="match status" value="1"/>
</dbReference>
<dbReference type="Pfam" id="PF12796">
    <property type="entry name" value="Ank_2"/>
    <property type="match status" value="2"/>
</dbReference>
<dbReference type="PANTHER" id="PTHR24198">
    <property type="entry name" value="ANKYRIN REPEAT AND PROTEIN KINASE DOMAIN-CONTAINING PROTEIN"/>
    <property type="match status" value="1"/>
</dbReference>
<gene>
    <name evidence="5" type="ORF">BKA59DRAFT_459141</name>
</gene>
<feature type="repeat" description="ANK" evidence="3">
    <location>
        <begin position="155"/>
        <end position="187"/>
    </location>
</feature>
<protein>
    <submittedName>
        <fullName evidence="5">Ankyrin repeat-containing domain protein</fullName>
    </submittedName>
</protein>
<sequence>MESSDRAIINHNPPAETDPNLAQCSRVASAPATNAPVKHCEEVVEAFVDDTGTAEGWPTLQNAAAVDFGDFNLLIGLNPERDWHNNEGMNALHLACRYGHVKAAGFLINAGARLDARQAEGCTPFHVACMYGQLEFLKLLCKKGPKIQMSDENSHSNPAIHLAVINNQLDVVRWLLEKGADISSYGGGDKKTPLHYAYLWQDGSSSRHLINDMPAHPLSPSSDPHSISPEAKVLDTIRDIRDELHMLKSLIEDQQLVWRQAFKDRSAQNIFQYYLPCTPEDVKKDLEDMLKEVETINSSINTLLDLRQKEASISQANDTAKQSNTIYVFTVITVVFLPTRVR</sequence>
<dbReference type="PROSITE" id="PS50088">
    <property type="entry name" value="ANK_REPEAT"/>
    <property type="match status" value="3"/>
</dbReference>
<dbReference type="InterPro" id="IPR036770">
    <property type="entry name" value="Ankyrin_rpt-contain_sf"/>
</dbReference>
<dbReference type="InterPro" id="IPR002110">
    <property type="entry name" value="Ankyrin_rpt"/>
</dbReference>
<organism evidence="5 6">
    <name type="scientific">Fusarium tricinctum</name>
    <dbReference type="NCBI Taxonomy" id="61284"/>
    <lineage>
        <taxon>Eukaryota</taxon>
        <taxon>Fungi</taxon>
        <taxon>Dikarya</taxon>
        <taxon>Ascomycota</taxon>
        <taxon>Pezizomycotina</taxon>
        <taxon>Sordariomycetes</taxon>
        <taxon>Hypocreomycetidae</taxon>
        <taxon>Hypocreales</taxon>
        <taxon>Nectriaceae</taxon>
        <taxon>Fusarium</taxon>
        <taxon>Fusarium tricinctum species complex</taxon>
    </lineage>
</organism>
<dbReference type="Proteomes" id="UP000813427">
    <property type="component" value="Unassembled WGS sequence"/>
</dbReference>
<feature type="repeat" description="ANK" evidence="3">
    <location>
        <begin position="87"/>
        <end position="119"/>
    </location>
</feature>
<dbReference type="SMART" id="SM00248">
    <property type="entry name" value="ANK"/>
    <property type="match status" value="4"/>
</dbReference>
<evidence type="ECO:0000313" key="6">
    <source>
        <dbReference type="Proteomes" id="UP000813427"/>
    </source>
</evidence>
<comment type="caution">
    <text evidence="5">The sequence shown here is derived from an EMBL/GenBank/DDBJ whole genome shotgun (WGS) entry which is preliminary data.</text>
</comment>
<evidence type="ECO:0000256" key="2">
    <source>
        <dbReference type="ARBA" id="ARBA00023043"/>
    </source>
</evidence>
<evidence type="ECO:0000313" key="5">
    <source>
        <dbReference type="EMBL" id="KAH7235580.1"/>
    </source>
</evidence>
<dbReference type="PANTHER" id="PTHR24198:SF194">
    <property type="entry name" value="INVERSIN-A"/>
    <property type="match status" value="1"/>
</dbReference>
<reference evidence="5" key="1">
    <citation type="journal article" date="2021" name="Nat. Commun.">
        <title>Genetic determinants of endophytism in the Arabidopsis root mycobiome.</title>
        <authorList>
            <person name="Mesny F."/>
            <person name="Miyauchi S."/>
            <person name="Thiergart T."/>
            <person name="Pickel B."/>
            <person name="Atanasova L."/>
            <person name="Karlsson M."/>
            <person name="Huettel B."/>
            <person name="Barry K.W."/>
            <person name="Haridas S."/>
            <person name="Chen C."/>
            <person name="Bauer D."/>
            <person name="Andreopoulos W."/>
            <person name="Pangilinan J."/>
            <person name="LaButti K."/>
            <person name="Riley R."/>
            <person name="Lipzen A."/>
            <person name="Clum A."/>
            <person name="Drula E."/>
            <person name="Henrissat B."/>
            <person name="Kohler A."/>
            <person name="Grigoriev I.V."/>
            <person name="Martin F.M."/>
            <person name="Hacquard S."/>
        </authorList>
    </citation>
    <scope>NUCLEOTIDE SEQUENCE</scope>
    <source>
        <strain evidence="5">MPI-SDFR-AT-0068</strain>
    </source>
</reference>
<dbReference type="PROSITE" id="PS50297">
    <property type="entry name" value="ANK_REP_REGION"/>
    <property type="match status" value="3"/>
</dbReference>
<dbReference type="SUPFAM" id="SSF48403">
    <property type="entry name" value="Ankyrin repeat"/>
    <property type="match status" value="1"/>
</dbReference>
<name>A0A8K0RR59_9HYPO</name>
<dbReference type="PRINTS" id="PR01415">
    <property type="entry name" value="ANKYRIN"/>
</dbReference>
<evidence type="ECO:0000256" key="3">
    <source>
        <dbReference type="PROSITE-ProRule" id="PRU00023"/>
    </source>
</evidence>
<dbReference type="AlphaFoldDB" id="A0A8K0RR59"/>
<keyword evidence="6" id="KW-1185">Reference proteome</keyword>
<dbReference type="EMBL" id="JAGPXF010000007">
    <property type="protein sequence ID" value="KAH7235580.1"/>
    <property type="molecule type" value="Genomic_DNA"/>
</dbReference>